<dbReference type="GO" id="GO:0005975">
    <property type="term" value="P:carbohydrate metabolic process"/>
    <property type="evidence" value="ECO:0007669"/>
    <property type="project" value="UniProtKB-ARBA"/>
</dbReference>
<comment type="caution">
    <text evidence="3">The sequence shown here is derived from an EMBL/GenBank/DDBJ whole genome shotgun (WGS) entry which is preliminary data.</text>
</comment>
<keyword evidence="1" id="KW-0732">Signal</keyword>
<dbReference type="Pfam" id="PF18962">
    <property type="entry name" value="Por_Secre_tail"/>
    <property type="match status" value="1"/>
</dbReference>
<dbReference type="SUPFAM" id="SSF49899">
    <property type="entry name" value="Concanavalin A-like lectins/glucanases"/>
    <property type="match status" value="1"/>
</dbReference>
<feature type="domain" description="Secretion system C-terminal sorting" evidence="2">
    <location>
        <begin position="226"/>
        <end position="297"/>
    </location>
</feature>
<reference evidence="3 4" key="1">
    <citation type="submission" date="2015-08" db="EMBL/GenBank/DDBJ databases">
        <title>Whole genome sequence of Flavobacterium akiainvivens IK-1T, from decaying Wikstroemia oahuensis, an endemic Hawaiian shrub.</title>
        <authorList>
            <person name="Wan X."/>
            <person name="Hou S."/>
            <person name="Saito J."/>
            <person name="Donachie S."/>
        </authorList>
    </citation>
    <scope>NUCLEOTIDE SEQUENCE [LARGE SCALE GENOMIC DNA]</scope>
    <source>
        <strain evidence="3 4">IK-1</strain>
    </source>
</reference>
<gene>
    <name evidence="3" type="ORF">AM493_03495</name>
</gene>
<protein>
    <recommendedName>
        <fullName evidence="2">Secretion system C-terminal sorting domain-containing protein</fullName>
    </recommendedName>
</protein>
<dbReference type="InterPro" id="IPR013320">
    <property type="entry name" value="ConA-like_dom_sf"/>
</dbReference>
<dbReference type="AlphaFoldDB" id="A0A0M8M7T1"/>
<dbReference type="STRING" id="1202724.AM493_03495"/>
<evidence type="ECO:0000259" key="2">
    <source>
        <dbReference type="Pfam" id="PF18962"/>
    </source>
</evidence>
<dbReference type="EMBL" id="LIYD01000005">
    <property type="protein sequence ID" value="KOS05203.1"/>
    <property type="molecule type" value="Genomic_DNA"/>
</dbReference>
<organism evidence="3 4">
    <name type="scientific">Flavobacterium akiainvivens</name>
    <dbReference type="NCBI Taxonomy" id="1202724"/>
    <lineage>
        <taxon>Bacteria</taxon>
        <taxon>Pseudomonadati</taxon>
        <taxon>Bacteroidota</taxon>
        <taxon>Flavobacteriia</taxon>
        <taxon>Flavobacteriales</taxon>
        <taxon>Flavobacteriaceae</taxon>
        <taxon>Flavobacterium</taxon>
    </lineage>
</organism>
<evidence type="ECO:0000256" key="1">
    <source>
        <dbReference type="ARBA" id="ARBA00022729"/>
    </source>
</evidence>
<sequence>MFSAQAQYATGFEESENFAAGETVDAQGDGAWYSMTEGNETTVSSAYAATGSNSVKISGNGAAEDSDADPTGFYGGLFTHEFDVYTISQDLYLNESDSESGASLYFNSLNYDQSAYPYAGYAVLFSGDDAIYAYDYDSEEYVGLSYFPVGEWFNLSYTCDVTNNIITYYLNGEEIGQTAFADGSGIYADLLQYYTYGGTTDFYIDNVSLYSGTLSTKSVQALTFSIYPNPAVDVITISNADSALVNGIQVADVNGRIVKSAKYDGIATAQLSLADLNSGVYMVTVTSEKGAVTKKIVKN</sequence>
<dbReference type="InterPro" id="IPR026444">
    <property type="entry name" value="Secre_tail"/>
</dbReference>
<proteinExistence type="predicted"/>
<accession>A0A0M8M7T1</accession>
<dbReference type="PATRIC" id="fig|1202724.3.peg.718"/>
<dbReference type="Gene3D" id="2.60.120.200">
    <property type="match status" value="1"/>
</dbReference>
<dbReference type="Proteomes" id="UP000037755">
    <property type="component" value="Unassembled WGS sequence"/>
</dbReference>
<name>A0A0M8M7T1_9FLAO</name>
<dbReference type="NCBIfam" id="TIGR04183">
    <property type="entry name" value="Por_Secre_tail"/>
    <property type="match status" value="1"/>
</dbReference>
<evidence type="ECO:0000313" key="3">
    <source>
        <dbReference type="EMBL" id="KOS05203.1"/>
    </source>
</evidence>
<keyword evidence="4" id="KW-1185">Reference proteome</keyword>
<evidence type="ECO:0000313" key="4">
    <source>
        <dbReference type="Proteomes" id="UP000037755"/>
    </source>
</evidence>
<dbReference type="GO" id="GO:0004553">
    <property type="term" value="F:hydrolase activity, hydrolyzing O-glycosyl compounds"/>
    <property type="evidence" value="ECO:0007669"/>
    <property type="project" value="UniProtKB-ARBA"/>
</dbReference>